<dbReference type="InterPro" id="IPR004477">
    <property type="entry name" value="ComEC_N"/>
</dbReference>
<dbReference type="Proteomes" id="UP000825134">
    <property type="component" value="Chromosome"/>
</dbReference>
<organism evidence="8 9">
    <name type="scientific">Chlamydia suis</name>
    <dbReference type="NCBI Taxonomy" id="83559"/>
    <lineage>
        <taxon>Bacteria</taxon>
        <taxon>Pseudomonadati</taxon>
        <taxon>Chlamydiota</taxon>
        <taxon>Chlamydiia</taxon>
        <taxon>Chlamydiales</taxon>
        <taxon>Chlamydiaceae</taxon>
        <taxon>Chlamydia/Chlamydophila group</taxon>
        <taxon>Chlamydia</taxon>
    </lineage>
</organism>
<dbReference type="Pfam" id="PF03772">
    <property type="entry name" value="Competence"/>
    <property type="match status" value="1"/>
</dbReference>
<comment type="subcellular location">
    <subcellularLocation>
        <location evidence="1">Cell membrane</location>
        <topology evidence="1">Multi-pass membrane protein</topology>
    </subcellularLocation>
</comment>
<reference evidence="8" key="1">
    <citation type="journal article" date="2021" name="Front. Microbiol.">
        <title>Generation of Tetracycline and Rifamycin Resistant Chlamydia Suis Recombinants.</title>
        <authorList>
            <person name="Marti H."/>
            <person name="Bommana S."/>
            <person name="Read T.D."/>
            <person name="Pesch T."/>
            <person name="Prahauser B."/>
            <person name="Dean D."/>
            <person name="Borel N."/>
        </authorList>
    </citation>
    <scope>NUCLEOTIDE SEQUENCE</scope>
    <source>
        <strain evidence="8">208.1</strain>
    </source>
</reference>
<feature type="transmembrane region" description="Helical" evidence="6">
    <location>
        <begin position="346"/>
        <end position="367"/>
    </location>
</feature>
<feature type="transmembrane region" description="Helical" evidence="6">
    <location>
        <begin position="417"/>
        <end position="437"/>
    </location>
</feature>
<dbReference type="GO" id="GO:0005886">
    <property type="term" value="C:plasma membrane"/>
    <property type="evidence" value="ECO:0007669"/>
    <property type="project" value="UniProtKB-SubCell"/>
</dbReference>
<feature type="transmembrane region" description="Helical" evidence="6">
    <location>
        <begin position="283"/>
        <end position="302"/>
    </location>
</feature>
<feature type="transmembrane region" description="Helical" evidence="6">
    <location>
        <begin position="323"/>
        <end position="340"/>
    </location>
</feature>
<feature type="transmembrane region" description="Helical" evidence="6">
    <location>
        <begin position="250"/>
        <end position="271"/>
    </location>
</feature>
<dbReference type="AlphaFoldDB" id="A0AAQ0J6L6"/>
<keyword evidence="2" id="KW-1003">Cell membrane</keyword>
<dbReference type="RefSeq" id="WP_080124854.1">
    <property type="nucleotide sequence ID" value="NZ_CP035278.1"/>
</dbReference>
<evidence type="ECO:0000256" key="1">
    <source>
        <dbReference type="ARBA" id="ARBA00004651"/>
    </source>
</evidence>
<sequence length="508" mass="57741">MLSHLCTTAFQTSLHRLSALWVRLLNSCSVFRRQHPFFIGGAYWCAGMLTHKAPICCALLIVALHPFIPKRCLKTLLFFFFCFCCPLLFSPFVTSISHKQRAPSLSKIRVTKGLASGYFVISKTGSHSYSGIAISLKTRDNHSFQNLPCSIISPFPLDEQTLYHLHGIISKSSCPITFRLSKIQDQTTRPYSELKNLSSFSFFKETFRTSLHQRFLKLFPDQDIGKFSSSLIIGTALPYKQKELFKSKGLSHLFSVSGWHFSLFANTLFFLLGTLTPKRRCLLTLFLLSLLNLIFPTSPSVLRTWFSSILFCLTPFTIGHCSSLNRLGISFICCSLLFPIESPGLILSFLATLGILFFFSPLIRFFYYPWESLFGARWFLFPLRFLFTALSISVSAQLFIIFPMIRMFKTLPLDGLIFNLFYPSLVIPVFLLVPFSFFSPILSKVSASYIAWILDLPCLHAPNILITLTSAPLPLEWIMLFSIFLFYLGVFLSIRKASNTSVEHSVII</sequence>
<feature type="domain" description="ComEC/Rec2-related protein" evidence="7">
    <location>
        <begin position="237"/>
        <end position="493"/>
    </location>
</feature>
<evidence type="ECO:0000256" key="4">
    <source>
        <dbReference type="ARBA" id="ARBA00022989"/>
    </source>
</evidence>
<dbReference type="PANTHER" id="PTHR30619">
    <property type="entry name" value="DNA INTERNALIZATION/COMPETENCE PROTEIN COMEC/REC2"/>
    <property type="match status" value="1"/>
</dbReference>
<evidence type="ECO:0000313" key="8">
    <source>
        <dbReference type="EMBL" id="QYC74326.1"/>
    </source>
</evidence>
<feature type="transmembrane region" description="Helical" evidence="6">
    <location>
        <begin position="477"/>
        <end position="494"/>
    </location>
</feature>
<feature type="transmembrane region" description="Helical" evidence="6">
    <location>
        <begin position="379"/>
        <end position="405"/>
    </location>
</feature>
<dbReference type="InterPro" id="IPR052159">
    <property type="entry name" value="Competence_DNA_uptake"/>
</dbReference>
<evidence type="ECO:0000313" key="9">
    <source>
        <dbReference type="Proteomes" id="UP000825134"/>
    </source>
</evidence>
<evidence type="ECO:0000256" key="5">
    <source>
        <dbReference type="ARBA" id="ARBA00023136"/>
    </source>
</evidence>
<dbReference type="EMBL" id="CP063185">
    <property type="protein sequence ID" value="QYC74326.1"/>
    <property type="molecule type" value="Genomic_DNA"/>
</dbReference>
<accession>A0AAQ0J6L6</accession>
<evidence type="ECO:0000259" key="7">
    <source>
        <dbReference type="Pfam" id="PF03772"/>
    </source>
</evidence>
<keyword evidence="5 6" id="KW-0472">Membrane</keyword>
<name>A0AAQ0J6L6_9CHLA</name>
<keyword evidence="4 6" id="KW-1133">Transmembrane helix</keyword>
<feature type="transmembrane region" description="Helical" evidence="6">
    <location>
        <begin position="41"/>
        <end position="64"/>
    </location>
</feature>
<evidence type="ECO:0000256" key="2">
    <source>
        <dbReference type="ARBA" id="ARBA00022475"/>
    </source>
</evidence>
<evidence type="ECO:0000256" key="6">
    <source>
        <dbReference type="SAM" id="Phobius"/>
    </source>
</evidence>
<keyword evidence="3 6" id="KW-0812">Transmembrane</keyword>
<proteinExistence type="predicted"/>
<gene>
    <name evidence="8" type="ORF">INQ84_04450</name>
</gene>
<evidence type="ECO:0000256" key="3">
    <source>
        <dbReference type="ARBA" id="ARBA00022692"/>
    </source>
</evidence>
<dbReference type="PANTHER" id="PTHR30619:SF7">
    <property type="entry name" value="BETA-LACTAMASE DOMAIN PROTEIN"/>
    <property type="match status" value="1"/>
</dbReference>
<feature type="transmembrane region" description="Helical" evidence="6">
    <location>
        <begin position="76"/>
        <end position="97"/>
    </location>
</feature>
<protein>
    <submittedName>
        <fullName evidence="8">ComEC/Rec2 family competence protein</fullName>
    </submittedName>
</protein>